<dbReference type="AlphaFoldDB" id="A0A9P7V1Q1"/>
<name>A0A9P7V1Q1_9AGAR</name>
<dbReference type="GeneID" id="66069635"/>
<evidence type="ECO:0000313" key="3">
    <source>
        <dbReference type="Proteomes" id="UP001049176"/>
    </source>
</evidence>
<evidence type="ECO:0000256" key="1">
    <source>
        <dbReference type="SAM" id="MobiDB-lite"/>
    </source>
</evidence>
<feature type="region of interest" description="Disordered" evidence="1">
    <location>
        <begin position="119"/>
        <end position="223"/>
    </location>
</feature>
<feature type="compositionally biased region" description="Polar residues" evidence="1">
    <location>
        <begin position="163"/>
        <end position="200"/>
    </location>
</feature>
<keyword evidence="3" id="KW-1185">Reference proteome</keyword>
<dbReference type="OrthoDB" id="3235325at2759"/>
<dbReference type="EMBL" id="CM032181">
    <property type="protein sequence ID" value="KAG7098643.1"/>
    <property type="molecule type" value="Genomic_DNA"/>
</dbReference>
<sequence length="546" mass="60897">MEEHSGGRRPRTTRQHFHPYAEYQNAHIPSSWKKETTTSDLEVMVLANASHDHLVAAGNPAYLHLLNQYLTLENYLQTALYSQPRQQSLQYKHPISMLQTPSTSPPRYIESLDPAEPLNLAPVSHSPSHSGPALPTAIYHPSTANNSASSKDHSSVEYEHSRSAPSLPNSKSSAHAQESLSSPSPFTKTAGSRLSFTSKANPKHSDAPPQRQQPLSTSRRNPTPYLIDMMEGAVIHSLEQNHSHISPSFLSVLSLRASLGMTVFLNVSVLKVPSAGEDSNYLTHPPFPFTVTEDPATCEVVLGRDWIDFALAFAKSLRITFASNTFEGREQSRQSGESSLLPSYIASSSSTPQDQKPPSPPASSKPSSKAKSGCSVSKTNKSKPSNTKKPPSESLNSSSNFQTKKYPNIKYWHEHDFRAALFESTKIKGNHFLEDENGKPIPWSQKRMIYAEVHKFWIDLTKKTQADVPRFRAVSAETLNEYTQWMEDAFPLLAMCEGHWKSKRLWVNRLSTWRSSPEAKELLQKKEEVKTNKDVDVVILGDDPQS</sequence>
<proteinExistence type="predicted"/>
<protein>
    <submittedName>
        <fullName evidence="2">Uncharacterized protein</fullName>
    </submittedName>
</protein>
<organism evidence="2 3">
    <name type="scientific">Marasmius oreades</name>
    <name type="common">fairy-ring Marasmius</name>
    <dbReference type="NCBI Taxonomy" id="181124"/>
    <lineage>
        <taxon>Eukaryota</taxon>
        <taxon>Fungi</taxon>
        <taxon>Dikarya</taxon>
        <taxon>Basidiomycota</taxon>
        <taxon>Agaricomycotina</taxon>
        <taxon>Agaricomycetes</taxon>
        <taxon>Agaricomycetidae</taxon>
        <taxon>Agaricales</taxon>
        <taxon>Marasmiineae</taxon>
        <taxon>Marasmiaceae</taxon>
        <taxon>Marasmius</taxon>
    </lineage>
</organism>
<reference evidence="2" key="1">
    <citation type="journal article" date="2021" name="Genome Biol. Evol.">
        <title>The assembled and annotated genome of the fairy-ring fungus Marasmius oreades.</title>
        <authorList>
            <person name="Hiltunen M."/>
            <person name="Ament-Velasquez S.L."/>
            <person name="Johannesson H."/>
        </authorList>
    </citation>
    <scope>NUCLEOTIDE SEQUENCE</scope>
    <source>
        <strain evidence="2">03SP1</strain>
    </source>
</reference>
<feature type="compositionally biased region" description="Low complexity" evidence="1">
    <location>
        <begin position="338"/>
        <end position="354"/>
    </location>
</feature>
<comment type="caution">
    <text evidence="2">The sequence shown here is derived from an EMBL/GenBank/DDBJ whole genome shotgun (WGS) entry which is preliminary data.</text>
</comment>
<feature type="region of interest" description="Disordered" evidence="1">
    <location>
        <begin position="327"/>
        <end position="401"/>
    </location>
</feature>
<dbReference type="RefSeq" id="XP_043015113.1">
    <property type="nucleotide sequence ID" value="XM_043146411.1"/>
</dbReference>
<dbReference type="Proteomes" id="UP001049176">
    <property type="component" value="Chromosome 1"/>
</dbReference>
<feature type="compositionally biased region" description="Basic and acidic residues" evidence="1">
    <location>
        <begin position="150"/>
        <end position="162"/>
    </location>
</feature>
<gene>
    <name evidence="2" type="ORF">E1B28_000559</name>
</gene>
<accession>A0A9P7V1Q1</accession>
<feature type="compositionally biased region" description="Low complexity" evidence="1">
    <location>
        <begin position="364"/>
        <end position="389"/>
    </location>
</feature>
<feature type="compositionally biased region" description="Polar residues" evidence="1">
    <location>
        <begin position="210"/>
        <end position="221"/>
    </location>
</feature>
<dbReference type="KEGG" id="more:E1B28_000559"/>
<evidence type="ECO:0000313" key="2">
    <source>
        <dbReference type="EMBL" id="KAG7098643.1"/>
    </source>
</evidence>